<evidence type="ECO:0000313" key="2">
    <source>
        <dbReference type="Proteomes" id="UP000309673"/>
    </source>
</evidence>
<protein>
    <submittedName>
        <fullName evidence="1">Uncharacterized protein</fullName>
    </submittedName>
</protein>
<sequence>MNRKFVSLFMLILLVGSSLSSKVETFSLRTYTSEHEALKNLISEYQIKGPLYQLVLERDNTLLLLTVVKKGVYSVGEIVEEEGKYSAYKLSSDVNISTSLSARWEFRTLEGEFFTISISKDKQSDTQVFFENLPIYASIFQGQVLNKREAELTNILRSYILKNVI</sequence>
<gene>
    <name evidence="1" type="ORF">E5161_17065</name>
</gene>
<proteinExistence type="predicted"/>
<dbReference type="EMBL" id="SUPK01000008">
    <property type="protein sequence ID" value="TJY40848.1"/>
    <property type="molecule type" value="Genomic_DNA"/>
</dbReference>
<accession>A0A4U0F8R2</accession>
<organism evidence="1 2">
    <name type="scientific">Cohnella pontilimi</name>
    <dbReference type="NCBI Taxonomy" id="2564100"/>
    <lineage>
        <taxon>Bacteria</taxon>
        <taxon>Bacillati</taxon>
        <taxon>Bacillota</taxon>
        <taxon>Bacilli</taxon>
        <taxon>Bacillales</taxon>
        <taxon>Paenibacillaceae</taxon>
        <taxon>Cohnella</taxon>
    </lineage>
</organism>
<reference evidence="1 2" key="1">
    <citation type="submission" date="2019-04" db="EMBL/GenBank/DDBJ databases">
        <title>Cohnella sp. nov., isolated from soil.</title>
        <authorList>
            <person name="Kim W."/>
        </authorList>
    </citation>
    <scope>NUCLEOTIDE SEQUENCE [LARGE SCALE GENOMIC DNA]</scope>
    <source>
        <strain evidence="1 2">CAU 1483</strain>
    </source>
</reference>
<comment type="caution">
    <text evidence="1">The sequence shown here is derived from an EMBL/GenBank/DDBJ whole genome shotgun (WGS) entry which is preliminary data.</text>
</comment>
<dbReference type="AlphaFoldDB" id="A0A4U0F8R2"/>
<evidence type="ECO:0000313" key="1">
    <source>
        <dbReference type="EMBL" id="TJY40848.1"/>
    </source>
</evidence>
<dbReference type="Proteomes" id="UP000309673">
    <property type="component" value="Unassembled WGS sequence"/>
</dbReference>
<keyword evidence="2" id="KW-1185">Reference proteome</keyword>
<name>A0A4U0F8R2_9BACL</name>